<comment type="similarity">
    <text evidence="2">Belongs to the peptidase S54 family.</text>
</comment>
<dbReference type="AlphaFoldDB" id="A0A833QZU3"/>
<feature type="transmembrane region" description="Helical" evidence="6">
    <location>
        <begin position="287"/>
        <end position="307"/>
    </location>
</feature>
<accession>A0A833QZU3</accession>
<keyword evidence="4 6" id="KW-1133">Transmembrane helix</keyword>
<keyword evidence="5 6" id="KW-0472">Membrane</keyword>
<gene>
    <name evidence="8" type="ORF">FCM35_KLT02226</name>
</gene>
<evidence type="ECO:0000256" key="1">
    <source>
        <dbReference type="ARBA" id="ARBA00004141"/>
    </source>
</evidence>
<dbReference type="GO" id="GO:0016020">
    <property type="term" value="C:membrane"/>
    <property type="evidence" value="ECO:0007669"/>
    <property type="project" value="UniProtKB-SubCell"/>
</dbReference>
<evidence type="ECO:0000256" key="5">
    <source>
        <dbReference type="ARBA" id="ARBA00023136"/>
    </source>
</evidence>
<dbReference type="Proteomes" id="UP000623129">
    <property type="component" value="Unassembled WGS sequence"/>
</dbReference>
<evidence type="ECO:0000259" key="7">
    <source>
        <dbReference type="Pfam" id="PF01694"/>
    </source>
</evidence>
<feature type="transmembrane region" description="Helical" evidence="6">
    <location>
        <begin position="422"/>
        <end position="441"/>
    </location>
</feature>
<sequence length="449" mass="50292">MSSKSRHVKISHDSHSHASLFDQHHNLGLGVSGPVDLQASIRAIPLDPLQIRRSHIYDPVPGCLRYRLMMRLVSPATKLGQSHQIKALPCQHTKYVSRRASISRFAYRGDSSHAEEDSKERQLKQLDDYFKKLNLSISKSERAIGKDKIGIIDSAAEKYNQISNLVADAKRSVRFENTDNRSDVTFLFNEEKFKSVQSESEDSDFCLINVLVAINIAVLLFETASPIRDNDLEYVSLPFFYGAKVNKLILLGEWWRLLTPMFLHSGFFHVVLGCWGLLTFGPRICRAYGPVTFFLIYLLGGICGNFTSFLHTPELTVCGTGPLFAIIGAWLVYQVQNKEAIPKDVLETMFQRAVLVTVLSFILSFFGPIDNWSHLGATLSGLAFGYFTCPSLELDNASAASKEGQKEGVALMQRQINPCKSVAIFTVLVILLTSLVVLYGMQLELLEFE</sequence>
<dbReference type="EMBL" id="SWLB01000011">
    <property type="protein sequence ID" value="KAF3332649.1"/>
    <property type="molecule type" value="Genomic_DNA"/>
</dbReference>
<dbReference type="PANTHER" id="PTHR43731">
    <property type="entry name" value="RHOMBOID PROTEASE"/>
    <property type="match status" value="1"/>
</dbReference>
<name>A0A833QZU3_9POAL</name>
<dbReference type="InterPro" id="IPR035952">
    <property type="entry name" value="Rhomboid-like_sf"/>
</dbReference>
<evidence type="ECO:0000256" key="3">
    <source>
        <dbReference type="ARBA" id="ARBA00022692"/>
    </source>
</evidence>
<comment type="subcellular location">
    <subcellularLocation>
        <location evidence="1">Membrane</location>
        <topology evidence="1">Multi-pass membrane protein</topology>
    </subcellularLocation>
</comment>
<evidence type="ECO:0000256" key="6">
    <source>
        <dbReference type="SAM" id="Phobius"/>
    </source>
</evidence>
<feature type="transmembrane region" description="Helical" evidence="6">
    <location>
        <begin position="205"/>
        <end position="224"/>
    </location>
</feature>
<dbReference type="InterPro" id="IPR050925">
    <property type="entry name" value="Rhomboid_protease_S54"/>
</dbReference>
<feature type="transmembrane region" description="Helical" evidence="6">
    <location>
        <begin position="313"/>
        <end position="333"/>
    </location>
</feature>
<feature type="transmembrane region" description="Helical" evidence="6">
    <location>
        <begin position="261"/>
        <end position="280"/>
    </location>
</feature>
<evidence type="ECO:0000256" key="2">
    <source>
        <dbReference type="ARBA" id="ARBA00009045"/>
    </source>
</evidence>
<keyword evidence="9" id="KW-1185">Reference proteome</keyword>
<dbReference type="OrthoDB" id="418595at2759"/>
<reference evidence="8" key="1">
    <citation type="submission" date="2020-01" db="EMBL/GenBank/DDBJ databases">
        <title>Genome sequence of Kobresia littledalei, the first chromosome-level genome in the family Cyperaceae.</title>
        <authorList>
            <person name="Qu G."/>
        </authorList>
    </citation>
    <scope>NUCLEOTIDE SEQUENCE</scope>
    <source>
        <strain evidence="8">C.B.Clarke</strain>
        <tissue evidence="8">Leaf</tissue>
    </source>
</reference>
<keyword evidence="3 6" id="KW-0812">Transmembrane</keyword>
<dbReference type="SUPFAM" id="SSF144091">
    <property type="entry name" value="Rhomboid-like"/>
    <property type="match status" value="1"/>
</dbReference>
<comment type="caution">
    <text evidence="8">The sequence shown here is derived from an EMBL/GenBank/DDBJ whole genome shotgun (WGS) entry which is preliminary data.</text>
</comment>
<evidence type="ECO:0000313" key="8">
    <source>
        <dbReference type="EMBL" id="KAF3332649.1"/>
    </source>
</evidence>
<evidence type="ECO:0000256" key="4">
    <source>
        <dbReference type="ARBA" id="ARBA00022989"/>
    </source>
</evidence>
<feature type="domain" description="Peptidase S54 rhomboid" evidence="7">
    <location>
        <begin position="252"/>
        <end position="390"/>
    </location>
</feature>
<evidence type="ECO:0000313" key="9">
    <source>
        <dbReference type="Proteomes" id="UP000623129"/>
    </source>
</evidence>
<dbReference type="Pfam" id="PF01694">
    <property type="entry name" value="Rhomboid"/>
    <property type="match status" value="1"/>
</dbReference>
<dbReference type="GO" id="GO:0004252">
    <property type="term" value="F:serine-type endopeptidase activity"/>
    <property type="evidence" value="ECO:0007669"/>
    <property type="project" value="InterPro"/>
</dbReference>
<dbReference type="PANTHER" id="PTHR43731:SF30">
    <property type="entry name" value="RHOMBOID-LIKE PROTEIN 9, CHLOROPLASTIC"/>
    <property type="match status" value="1"/>
</dbReference>
<dbReference type="InterPro" id="IPR022764">
    <property type="entry name" value="Peptidase_S54_rhomboid_dom"/>
</dbReference>
<dbReference type="FunFam" id="1.20.1540.10:FF:000017">
    <property type="entry name" value="RHOMBOID-like protein 9, chloroplastic"/>
    <property type="match status" value="1"/>
</dbReference>
<organism evidence="8 9">
    <name type="scientific">Carex littledalei</name>
    <dbReference type="NCBI Taxonomy" id="544730"/>
    <lineage>
        <taxon>Eukaryota</taxon>
        <taxon>Viridiplantae</taxon>
        <taxon>Streptophyta</taxon>
        <taxon>Embryophyta</taxon>
        <taxon>Tracheophyta</taxon>
        <taxon>Spermatophyta</taxon>
        <taxon>Magnoliopsida</taxon>
        <taxon>Liliopsida</taxon>
        <taxon>Poales</taxon>
        <taxon>Cyperaceae</taxon>
        <taxon>Cyperoideae</taxon>
        <taxon>Cariceae</taxon>
        <taxon>Carex</taxon>
        <taxon>Carex subgen. Euthyceras</taxon>
    </lineage>
</organism>
<dbReference type="Gene3D" id="1.20.1540.10">
    <property type="entry name" value="Rhomboid-like"/>
    <property type="match status" value="1"/>
</dbReference>
<protein>
    <submittedName>
        <fullName evidence="8">RHOMBOID-like protein 9</fullName>
    </submittedName>
</protein>
<proteinExistence type="inferred from homology"/>